<evidence type="ECO:0008006" key="5">
    <source>
        <dbReference type="Google" id="ProtNLM"/>
    </source>
</evidence>
<feature type="transmembrane region" description="Helical" evidence="2">
    <location>
        <begin position="24"/>
        <end position="45"/>
    </location>
</feature>
<sequence>MTLSNSSSSMSSTPQVAPVNNHSILMGLFIGGFGLIMLAIIVCACTENCSCVRRTQPAAILPVRNSREERSIPLQVFPSGQAAGLEPNTVTHIESQGFLRELGLWRVQLVGENGRPMTRIVGRFELLRLRAAENVEAPDDINVYGETIRLEQNDSVETLPRYENPPDYVAESASSPPPYRSENIGGQPSRDGQPASD</sequence>
<protein>
    <recommendedName>
        <fullName evidence="5">Transmembrane protein</fullName>
    </recommendedName>
</protein>
<dbReference type="EMBL" id="ML996169">
    <property type="protein sequence ID" value="KAF2732933.1"/>
    <property type="molecule type" value="Genomic_DNA"/>
</dbReference>
<evidence type="ECO:0000256" key="1">
    <source>
        <dbReference type="SAM" id="MobiDB-lite"/>
    </source>
</evidence>
<proteinExistence type="predicted"/>
<dbReference type="AlphaFoldDB" id="A0A9P4QSC4"/>
<comment type="caution">
    <text evidence="3">The sequence shown here is derived from an EMBL/GenBank/DDBJ whole genome shotgun (WGS) entry which is preliminary data.</text>
</comment>
<gene>
    <name evidence="3" type="ORF">EJ04DRAFT_299313</name>
</gene>
<keyword evidence="4" id="KW-1185">Reference proteome</keyword>
<keyword evidence="2" id="KW-0812">Transmembrane</keyword>
<evidence type="ECO:0000313" key="4">
    <source>
        <dbReference type="Proteomes" id="UP000799444"/>
    </source>
</evidence>
<keyword evidence="2" id="KW-0472">Membrane</keyword>
<name>A0A9P4QSC4_9PLEO</name>
<organism evidence="3 4">
    <name type="scientific">Polyplosphaeria fusca</name>
    <dbReference type="NCBI Taxonomy" id="682080"/>
    <lineage>
        <taxon>Eukaryota</taxon>
        <taxon>Fungi</taxon>
        <taxon>Dikarya</taxon>
        <taxon>Ascomycota</taxon>
        <taxon>Pezizomycotina</taxon>
        <taxon>Dothideomycetes</taxon>
        <taxon>Pleosporomycetidae</taxon>
        <taxon>Pleosporales</taxon>
        <taxon>Tetraplosphaeriaceae</taxon>
        <taxon>Polyplosphaeria</taxon>
    </lineage>
</organism>
<feature type="region of interest" description="Disordered" evidence="1">
    <location>
        <begin position="156"/>
        <end position="197"/>
    </location>
</feature>
<dbReference type="Proteomes" id="UP000799444">
    <property type="component" value="Unassembled WGS sequence"/>
</dbReference>
<keyword evidence="2" id="KW-1133">Transmembrane helix</keyword>
<reference evidence="3" key="1">
    <citation type="journal article" date="2020" name="Stud. Mycol.">
        <title>101 Dothideomycetes genomes: a test case for predicting lifestyles and emergence of pathogens.</title>
        <authorList>
            <person name="Haridas S."/>
            <person name="Albert R."/>
            <person name="Binder M."/>
            <person name="Bloem J."/>
            <person name="Labutti K."/>
            <person name="Salamov A."/>
            <person name="Andreopoulos B."/>
            <person name="Baker S."/>
            <person name="Barry K."/>
            <person name="Bills G."/>
            <person name="Bluhm B."/>
            <person name="Cannon C."/>
            <person name="Castanera R."/>
            <person name="Culley D."/>
            <person name="Daum C."/>
            <person name="Ezra D."/>
            <person name="Gonzalez J."/>
            <person name="Henrissat B."/>
            <person name="Kuo A."/>
            <person name="Liang C."/>
            <person name="Lipzen A."/>
            <person name="Lutzoni F."/>
            <person name="Magnuson J."/>
            <person name="Mondo S."/>
            <person name="Nolan M."/>
            <person name="Ohm R."/>
            <person name="Pangilinan J."/>
            <person name="Park H.-J."/>
            <person name="Ramirez L."/>
            <person name="Alfaro M."/>
            <person name="Sun H."/>
            <person name="Tritt A."/>
            <person name="Yoshinaga Y."/>
            <person name="Zwiers L.-H."/>
            <person name="Turgeon B."/>
            <person name="Goodwin S."/>
            <person name="Spatafora J."/>
            <person name="Crous P."/>
            <person name="Grigoriev I."/>
        </authorList>
    </citation>
    <scope>NUCLEOTIDE SEQUENCE</scope>
    <source>
        <strain evidence="3">CBS 125425</strain>
    </source>
</reference>
<evidence type="ECO:0000313" key="3">
    <source>
        <dbReference type="EMBL" id="KAF2732933.1"/>
    </source>
</evidence>
<accession>A0A9P4QSC4</accession>
<evidence type="ECO:0000256" key="2">
    <source>
        <dbReference type="SAM" id="Phobius"/>
    </source>
</evidence>